<proteinExistence type="predicted"/>
<protein>
    <submittedName>
        <fullName evidence="2">Uncharacterized protein</fullName>
    </submittedName>
</protein>
<reference evidence="2 3" key="1">
    <citation type="journal article" date="2024" name="G3 (Bethesda)">
        <title>Genome assembly of Hibiscus sabdariffa L. provides insights into metabolisms of medicinal natural products.</title>
        <authorList>
            <person name="Kim T."/>
        </authorList>
    </citation>
    <scope>NUCLEOTIDE SEQUENCE [LARGE SCALE GENOMIC DNA]</scope>
    <source>
        <strain evidence="2">TK-2024</strain>
        <tissue evidence="2">Old leaves</tissue>
    </source>
</reference>
<evidence type="ECO:0000256" key="1">
    <source>
        <dbReference type="SAM" id="MobiDB-lite"/>
    </source>
</evidence>
<comment type="caution">
    <text evidence="2">The sequence shown here is derived from an EMBL/GenBank/DDBJ whole genome shotgun (WGS) entry which is preliminary data.</text>
</comment>
<evidence type="ECO:0000313" key="2">
    <source>
        <dbReference type="EMBL" id="KAK8561466.1"/>
    </source>
</evidence>
<name>A0ABR2EL99_9ROSI</name>
<accession>A0ABR2EL99</accession>
<feature type="compositionally biased region" description="Polar residues" evidence="1">
    <location>
        <begin position="32"/>
        <end position="44"/>
    </location>
</feature>
<organism evidence="2 3">
    <name type="scientific">Hibiscus sabdariffa</name>
    <name type="common">roselle</name>
    <dbReference type="NCBI Taxonomy" id="183260"/>
    <lineage>
        <taxon>Eukaryota</taxon>
        <taxon>Viridiplantae</taxon>
        <taxon>Streptophyta</taxon>
        <taxon>Embryophyta</taxon>
        <taxon>Tracheophyta</taxon>
        <taxon>Spermatophyta</taxon>
        <taxon>Magnoliopsida</taxon>
        <taxon>eudicotyledons</taxon>
        <taxon>Gunneridae</taxon>
        <taxon>Pentapetalae</taxon>
        <taxon>rosids</taxon>
        <taxon>malvids</taxon>
        <taxon>Malvales</taxon>
        <taxon>Malvaceae</taxon>
        <taxon>Malvoideae</taxon>
        <taxon>Hibiscus</taxon>
    </lineage>
</organism>
<dbReference type="EMBL" id="JBBPBM010000013">
    <property type="protein sequence ID" value="KAK8561466.1"/>
    <property type="molecule type" value="Genomic_DNA"/>
</dbReference>
<keyword evidence="3" id="KW-1185">Reference proteome</keyword>
<sequence>MSLLTNSNWFGFQDDTNRPLPEWGEPSDFQFRGSSKNPFLNDGSSDVNLFRNTETVVPSNGKSMLANEDVEFVGVELEGREKAMEQALKEKRVGDAGEHNVGEGMGVELKVLQE</sequence>
<gene>
    <name evidence="2" type="ORF">V6N12_048537</name>
</gene>
<feature type="region of interest" description="Disordered" evidence="1">
    <location>
        <begin position="14"/>
        <end position="44"/>
    </location>
</feature>
<dbReference type="Proteomes" id="UP001472677">
    <property type="component" value="Unassembled WGS sequence"/>
</dbReference>
<evidence type="ECO:0000313" key="3">
    <source>
        <dbReference type="Proteomes" id="UP001472677"/>
    </source>
</evidence>